<dbReference type="InterPro" id="IPR007421">
    <property type="entry name" value="Schlafen_AlbA_2_dom"/>
</dbReference>
<dbReference type="PANTHER" id="PTHR30595:SF6">
    <property type="entry name" value="SCHLAFEN ALBA-2 DOMAIN-CONTAINING PROTEIN"/>
    <property type="match status" value="1"/>
</dbReference>
<name>A0ABW3B7C3_9FLAO</name>
<evidence type="ECO:0000259" key="1">
    <source>
        <dbReference type="Pfam" id="PF04326"/>
    </source>
</evidence>
<dbReference type="Pfam" id="PF13749">
    <property type="entry name" value="HATPase_c_4"/>
    <property type="match status" value="1"/>
</dbReference>
<dbReference type="SUPFAM" id="SSF46785">
    <property type="entry name" value="Winged helix' DNA-binding domain"/>
    <property type="match status" value="1"/>
</dbReference>
<feature type="domain" description="Schlafen AlbA-2" evidence="1">
    <location>
        <begin position="15"/>
        <end position="124"/>
    </location>
</feature>
<dbReference type="InterPro" id="IPR038461">
    <property type="entry name" value="Schlafen_AlbA_2_dom_sf"/>
</dbReference>
<dbReference type="InterPro" id="IPR036388">
    <property type="entry name" value="WH-like_DNA-bd_sf"/>
</dbReference>
<dbReference type="EMBL" id="JBHTHY010000011">
    <property type="protein sequence ID" value="MFD0798464.1"/>
    <property type="molecule type" value="Genomic_DNA"/>
</dbReference>
<dbReference type="Proteomes" id="UP001597012">
    <property type="component" value="Unassembled WGS sequence"/>
</dbReference>
<dbReference type="Gene3D" id="3.30.565.60">
    <property type="match status" value="1"/>
</dbReference>
<organism evidence="2 3">
    <name type="scientific">Maribacter chungangensis</name>
    <dbReference type="NCBI Taxonomy" id="1069117"/>
    <lineage>
        <taxon>Bacteria</taxon>
        <taxon>Pseudomonadati</taxon>
        <taxon>Bacteroidota</taxon>
        <taxon>Flavobacteriia</taxon>
        <taxon>Flavobacteriales</taxon>
        <taxon>Flavobacteriaceae</taxon>
        <taxon>Maribacter</taxon>
    </lineage>
</organism>
<dbReference type="Pfam" id="PF04326">
    <property type="entry name" value="SLFN_AlbA_2"/>
    <property type="match status" value="1"/>
</dbReference>
<evidence type="ECO:0000313" key="3">
    <source>
        <dbReference type="Proteomes" id="UP001597012"/>
    </source>
</evidence>
<proteinExistence type="predicted"/>
<evidence type="ECO:0000313" key="2">
    <source>
        <dbReference type="EMBL" id="MFD0798464.1"/>
    </source>
</evidence>
<dbReference type="InterPro" id="IPR038475">
    <property type="entry name" value="RecG_C_sf"/>
</dbReference>
<protein>
    <submittedName>
        <fullName evidence="2">RNA-binding domain-containing protein</fullName>
    </submittedName>
</protein>
<sequence>MKSEQLIKDLLKQEESGQLEFKEVVSKDAIAKTICGFLNNQGGQLVLGIADNKIVKGVKDAEKLQKELEQYLTKELVPEAPVMVSIENYGDKQLLLIKVWEGSKQPYIFNGSIYYRRKDRTIQASSKEISALIHKRQETEIHWERQGCLGVKFGDLDLEEIQKTIEAARFDSKLSEYKREPMDFLSHYGLYQNGNFTNASVLLFAKNPARFIPQARVRVALLKGGKTGSEFTDDRLLDGNLFKNRIAILDFFEKHLQLQRKFGNKAWEREDDYEIPMKALREGVMNALVHREYSIPSSAMAVIVYPDKIEVSNTGKSPYKQSELKKSHLSMPYNPDIAHMVFLRGFIEKIGRGTIMISDECKKAGLKAPVWDIGEHTVKLTFFSNSRIGGTVDGANKSADVLSDAVNDAVNDAVKRNVIDAVSDTVTDALGDAVRTIAANDKGASISQIMARTGKSNAQVKRYLKTLKTLELIEFQGAAKTGKYYLTKKIKAKLK</sequence>
<gene>
    <name evidence="2" type="ORF">ACFQZJ_13410</name>
</gene>
<keyword evidence="3" id="KW-1185">Reference proteome</keyword>
<comment type="caution">
    <text evidence="2">The sequence shown here is derived from an EMBL/GenBank/DDBJ whole genome shotgun (WGS) entry which is preliminary data.</text>
</comment>
<dbReference type="Gene3D" id="3.30.950.30">
    <property type="entry name" value="Schlafen, AAA domain"/>
    <property type="match status" value="1"/>
</dbReference>
<dbReference type="PANTHER" id="PTHR30595">
    <property type="entry name" value="GLPR-RELATED TRANSCRIPTIONAL REPRESSOR"/>
    <property type="match status" value="1"/>
</dbReference>
<dbReference type="InterPro" id="IPR036390">
    <property type="entry name" value="WH_DNA-bd_sf"/>
</dbReference>
<dbReference type="Gene3D" id="1.10.10.10">
    <property type="entry name" value="Winged helix-like DNA-binding domain superfamily/Winged helix DNA-binding domain"/>
    <property type="match status" value="1"/>
</dbReference>
<reference evidence="3" key="1">
    <citation type="journal article" date="2019" name="Int. J. Syst. Evol. Microbiol.">
        <title>The Global Catalogue of Microorganisms (GCM) 10K type strain sequencing project: providing services to taxonomists for standard genome sequencing and annotation.</title>
        <authorList>
            <consortium name="The Broad Institute Genomics Platform"/>
            <consortium name="The Broad Institute Genome Sequencing Center for Infectious Disease"/>
            <person name="Wu L."/>
            <person name="Ma J."/>
        </authorList>
    </citation>
    <scope>NUCLEOTIDE SEQUENCE [LARGE SCALE GENOMIC DNA]</scope>
    <source>
        <strain evidence="3">CCUG 61948</strain>
    </source>
</reference>
<accession>A0ABW3B7C3</accession>
<dbReference type="RefSeq" id="WP_379935213.1">
    <property type="nucleotide sequence ID" value="NZ_JBHTHY010000011.1"/>
</dbReference>